<comment type="caution">
    <text evidence="1">The sequence shown here is derived from an EMBL/GenBank/DDBJ whole genome shotgun (WGS) entry which is preliminary data.</text>
</comment>
<gene>
    <name evidence="1" type="ORF">Glove_134g268</name>
</gene>
<reference evidence="1 2" key="1">
    <citation type="submission" date="2018-08" db="EMBL/GenBank/DDBJ databases">
        <title>Genome and evolution of the arbuscular mycorrhizal fungus Diversispora epigaea (formerly Glomus versiforme) and its bacterial endosymbionts.</title>
        <authorList>
            <person name="Sun X."/>
            <person name="Fei Z."/>
            <person name="Harrison M."/>
        </authorList>
    </citation>
    <scope>NUCLEOTIDE SEQUENCE [LARGE SCALE GENOMIC DNA]</scope>
    <source>
        <strain evidence="1 2">IT104</strain>
    </source>
</reference>
<proteinExistence type="predicted"/>
<dbReference type="Proteomes" id="UP000266861">
    <property type="component" value="Unassembled WGS sequence"/>
</dbReference>
<accession>A0A397IX51</accession>
<name>A0A397IX51_9GLOM</name>
<keyword evidence="2" id="KW-1185">Reference proteome</keyword>
<evidence type="ECO:0000313" key="2">
    <source>
        <dbReference type="Proteomes" id="UP000266861"/>
    </source>
</evidence>
<sequence length="59" mass="6661">MVNKTYSGKKQEALHGLYDKGIDIKGMKKDVKFIIEYRSIINQIEGVFSRQSNGTIGIV</sequence>
<organism evidence="1 2">
    <name type="scientific">Diversispora epigaea</name>
    <dbReference type="NCBI Taxonomy" id="1348612"/>
    <lineage>
        <taxon>Eukaryota</taxon>
        <taxon>Fungi</taxon>
        <taxon>Fungi incertae sedis</taxon>
        <taxon>Mucoromycota</taxon>
        <taxon>Glomeromycotina</taxon>
        <taxon>Glomeromycetes</taxon>
        <taxon>Diversisporales</taxon>
        <taxon>Diversisporaceae</taxon>
        <taxon>Diversispora</taxon>
    </lineage>
</organism>
<evidence type="ECO:0000313" key="1">
    <source>
        <dbReference type="EMBL" id="RHZ80531.1"/>
    </source>
</evidence>
<protein>
    <submittedName>
        <fullName evidence="1">Uncharacterized protein</fullName>
    </submittedName>
</protein>
<dbReference type="AlphaFoldDB" id="A0A397IX51"/>
<dbReference type="EMBL" id="PQFF01000125">
    <property type="protein sequence ID" value="RHZ80531.1"/>
    <property type="molecule type" value="Genomic_DNA"/>
</dbReference>